<keyword evidence="3" id="KW-1185">Reference proteome</keyword>
<feature type="transmembrane region" description="Helical" evidence="1">
    <location>
        <begin position="33"/>
        <end position="55"/>
    </location>
</feature>
<gene>
    <name evidence="2" type="ORF">D8M03_01990</name>
</gene>
<keyword evidence="1" id="KW-1133">Transmembrane helix</keyword>
<name>A0A494ZAY7_9BACL</name>
<evidence type="ECO:0000256" key="1">
    <source>
        <dbReference type="SAM" id="Phobius"/>
    </source>
</evidence>
<dbReference type="AlphaFoldDB" id="A0A494ZAY7"/>
<keyword evidence="1" id="KW-0472">Membrane</keyword>
<reference evidence="2 3" key="1">
    <citation type="journal article" date="2016" name="Antonie Van Leeuwenhoek">
        <title>Lysinibacillus endophyticus sp. nov., an indole-3-acetic acid producing endophytic bacterium isolated from corn root (Zea mays cv. Xinken-5).</title>
        <authorList>
            <person name="Yu J."/>
            <person name="Guan X."/>
            <person name="Liu C."/>
            <person name="Xiang W."/>
            <person name="Yu Z."/>
            <person name="Liu X."/>
            <person name="Wang G."/>
        </authorList>
    </citation>
    <scope>NUCLEOTIDE SEQUENCE [LARGE SCALE GENOMIC DNA]</scope>
    <source>
        <strain evidence="2 3">DSM 100506</strain>
    </source>
</reference>
<dbReference type="OrthoDB" id="2456374at2"/>
<sequence length="120" mass="14112">MFGSIFYNCWASLIAFSIYFFVTLLNSYSPTHILIGSFIVAIVIFIMMFPVRYFLYYILYTPEEGIFEEFQEELNKIQEQNSENIDNLDNTTIVEFSDENSEEIAKVVRTMMNQDLPVQN</sequence>
<feature type="transmembrane region" description="Helical" evidence="1">
    <location>
        <begin position="7"/>
        <end position="27"/>
    </location>
</feature>
<comment type="caution">
    <text evidence="2">The sequence shown here is derived from an EMBL/GenBank/DDBJ whole genome shotgun (WGS) entry which is preliminary data.</text>
</comment>
<proteinExistence type="predicted"/>
<evidence type="ECO:0000313" key="3">
    <source>
        <dbReference type="Proteomes" id="UP000272238"/>
    </source>
</evidence>
<dbReference type="EMBL" id="RBZN01000002">
    <property type="protein sequence ID" value="RKQ19861.1"/>
    <property type="molecule type" value="Genomic_DNA"/>
</dbReference>
<evidence type="ECO:0000313" key="2">
    <source>
        <dbReference type="EMBL" id="RKQ19861.1"/>
    </source>
</evidence>
<protein>
    <submittedName>
        <fullName evidence="2">Uncharacterized protein</fullName>
    </submittedName>
</protein>
<dbReference type="Proteomes" id="UP000272238">
    <property type="component" value="Unassembled WGS sequence"/>
</dbReference>
<keyword evidence="1" id="KW-0812">Transmembrane</keyword>
<organism evidence="2 3">
    <name type="scientific">Ureibacillus endophyticus</name>
    <dbReference type="NCBI Taxonomy" id="1978490"/>
    <lineage>
        <taxon>Bacteria</taxon>
        <taxon>Bacillati</taxon>
        <taxon>Bacillota</taxon>
        <taxon>Bacilli</taxon>
        <taxon>Bacillales</taxon>
        <taxon>Caryophanaceae</taxon>
        <taxon>Ureibacillus</taxon>
    </lineage>
</organism>
<accession>A0A494ZAY7</accession>